<feature type="compositionally biased region" description="Basic and acidic residues" evidence="1">
    <location>
        <begin position="1"/>
        <end position="28"/>
    </location>
</feature>
<sequence>MGQQQRLEEQHHGAQESHHRWLEQDRPDTGAGGVRGTAGHRRQLDRRKHEGESTGDGQQHLVLGGFASFLDDATRAVNDEWSSCHIPGSALQWW</sequence>
<accession>A0A645IC10</accession>
<name>A0A645IC10_9ZZZZ</name>
<organism evidence="2">
    <name type="scientific">bioreactor metagenome</name>
    <dbReference type="NCBI Taxonomy" id="1076179"/>
    <lineage>
        <taxon>unclassified sequences</taxon>
        <taxon>metagenomes</taxon>
        <taxon>ecological metagenomes</taxon>
    </lineage>
</organism>
<proteinExistence type="predicted"/>
<reference evidence="2" key="1">
    <citation type="submission" date="2019-08" db="EMBL/GenBank/DDBJ databases">
        <authorList>
            <person name="Kucharzyk K."/>
            <person name="Murdoch R.W."/>
            <person name="Higgins S."/>
            <person name="Loffler F."/>
        </authorList>
    </citation>
    <scope>NUCLEOTIDE SEQUENCE</scope>
</reference>
<feature type="region of interest" description="Disordered" evidence="1">
    <location>
        <begin position="1"/>
        <end position="60"/>
    </location>
</feature>
<comment type="caution">
    <text evidence="2">The sequence shown here is derived from an EMBL/GenBank/DDBJ whole genome shotgun (WGS) entry which is preliminary data.</text>
</comment>
<dbReference type="AlphaFoldDB" id="A0A645IC10"/>
<gene>
    <name evidence="2" type="ORF">SDC9_195979</name>
</gene>
<evidence type="ECO:0000313" key="2">
    <source>
        <dbReference type="EMBL" id="MPN48372.1"/>
    </source>
</evidence>
<dbReference type="EMBL" id="VSSQ01110641">
    <property type="protein sequence ID" value="MPN48372.1"/>
    <property type="molecule type" value="Genomic_DNA"/>
</dbReference>
<evidence type="ECO:0000256" key="1">
    <source>
        <dbReference type="SAM" id="MobiDB-lite"/>
    </source>
</evidence>
<protein>
    <submittedName>
        <fullName evidence="2">Uncharacterized protein</fullName>
    </submittedName>
</protein>